<dbReference type="PANTHER" id="PTHR34533">
    <property type="entry name" value="TRANSMEMBRANE PROTEIN CCDC163"/>
    <property type="match status" value="1"/>
</dbReference>
<evidence type="ECO:0000256" key="1">
    <source>
        <dbReference type="SAM" id="Coils"/>
    </source>
</evidence>
<gene>
    <name evidence="2" type="primary">LOC105877467</name>
</gene>
<dbReference type="InterPro" id="IPR039284">
    <property type="entry name" value="CCDC159/163"/>
</dbReference>
<keyword evidence="1" id="KW-0175">Coiled coil</keyword>
<reference evidence="2" key="2">
    <citation type="submission" date="2025-08" db="UniProtKB">
        <authorList>
            <consortium name="Ensembl"/>
        </authorList>
    </citation>
    <scope>IDENTIFICATION</scope>
</reference>
<evidence type="ECO:0000313" key="2">
    <source>
        <dbReference type="Ensembl" id="ENSMICP00000035756.2"/>
    </source>
</evidence>
<dbReference type="AlphaFoldDB" id="A0A8B7H4Z3"/>
<feature type="coiled-coil region" evidence="1">
    <location>
        <begin position="199"/>
        <end position="226"/>
    </location>
</feature>
<dbReference type="GeneTree" id="ENSGT00940000163965"/>
<dbReference type="PANTHER" id="PTHR34533:SF2">
    <property type="entry name" value="COILED-COIL DOMAIN CONTAINING 163"/>
    <property type="match status" value="1"/>
</dbReference>
<dbReference type="OrthoDB" id="9904351at2759"/>
<dbReference type="Proteomes" id="UP000694394">
    <property type="component" value="Chromosome 2"/>
</dbReference>
<dbReference type="Ensembl" id="ENSMICT00000046127.2">
    <property type="protein sequence ID" value="ENSMICP00000035756.2"/>
    <property type="gene ID" value="ENSMICG00000026770.2"/>
</dbReference>
<accession>A0A8B7H4Z3</accession>
<protein>
    <recommendedName>
        <fullName evidence="4">Transmembrane protein CCDC163</fullName>
    </recommendedName>
</protein>
<feature type="coiled-coil region" evidence="1">
    <location>
        <begin position="95"/>
        <end position="167"/>
    </location>
</feature>
<reference evidence="2" key="1">
    <citation type="submission" date="2016-12" db="EMBL/GenBank/DDBJ databases">
        <title>Mouse lemur reference genome and diversity panel.</title>
        <authorList>
            <person name="Harris R."/>
            <person name="Larsen P."/>
            <person name="Liu Y."/>
            <person name="Hughes D.S."/>
            <person name="Murali S."/>
            <person name="Raveendran M."/>
            <person name="Korchina V."/>
            <person name="Wang M."/>
            <person name="Jhangiani S."/>
            <person name="Bandaranaike D."/>
            <person name="Bellair M."/>
            <person name="Blankenburg K."/>
            <person name="Chao H."/>
            <person name="Dahdouli M."/>
            <person name="Dinh H."/>
            <person name="Doddapaneni H."/>
            <person name="English A."/>
            <person name="Firestine M."/>
            <person name="Gnanaolivu R."/>
            <person name="Gross S."/>
            <person name="Hernandez B."/>
            <person name="Javaid M."/>
            <person name="Jayaseelan J."/>
            <person name="Jones J."/>
            <person name="Khan Z."/>
            <person name="Kovar C."/>
            <person name="Kurapati P."/>
            <person name="Le B."/>
            <person name="Lee S."/>
            <person name="Li M."/>
            <person name="Mathew T."/>
            <person name="Narasimhan A."/>
            <person name="Ngo D."/>
            <person name="Nguyen L."/>
            <person name="Okwuonu G."/>
            <person name="Ongeri F."/>
            <person name="Osuji N."/>
            <person name="Pu L.-L."/>
            <person name="Puazo M."/>
            <person name="Quiroz J."/>
            <person name="Raj R."/>
            <person name="Rajbhandari K."/>
            <person name="Reid J.G."/>
            <person name="Santibanez J."/>
            <person name="Sexton D."/>
            <person name="Skinner E."/>
            <person name="Vee V."/>
            <person name="Weissenberger G."/>
            <person name="Wu Y."/>
            <person name="Xin Y."/>
            <person name="Han Y."/>
            <person name="Campbell C."/>
            <person name="Brown A."/>
            <person name="Sullivan B."/>
            <person name="Shelton J."/>
            <person name="Brown S."/>
            <person name="Dudchenko O."/>
            <person name="Machol I."/>
            <person name="Durand N."/>
            <person name="Shamim M."/>
            <person name="Lieberman A."/>
            <person name="Muzny D.M."/>
            <person name="Richards S."/>
            <person name="Yoder A."/>
            <person name="Worley K.C."/>
            <person name="Rogers J."/>
            <person name="Gibbs R.A."/>
        </authorList>
    </citation>
    <scope>NUCLEOTIDE SEQUENCE [LARGE SCALE GENOMIC DNA]</scope>
</reference>
<evidence type="ECO:0000313" key="3">
    <source>
        <dbReference type="Proteomes" id="UP000694394"/>
    </source>
</evidence>
<dbReference type="RefSeq" id="XP_012631463.1">
    <property type="nucleotide sequence ID" value="XM_012776009.2"/>
</dbReference>
<keyword evidence="3" id="KW-1185">Reference proteome</keyword>
<name>A0A8B7H4Z3_MICMU</name>
<organism evidence="2 3">
    <name type="scientific">Microcebus murinus</name>
    <name type="common">Gray mouse lemur</name>
    <name type="synonym">Lemur murinus</name>
    <dbReference type="NCBI Taxonomy" id="30608"/>
    <lineage>
        <taxon>Eukaryota</taxon>
        <taxon>Metazoa</taxon>
        <taxon>Chordata</taxon>
        <taxon>Craniata</taxon>
        <taxon>Vertebrata</taxon>
        <taxon>Euteleostomi</taxon>
        <taxon>Mammalia</taxon>
        <taxon>Eutheria</taxon>
        <taxon>Euarchontoglires</taxon>
        <taxon>Primates</taxon>
        <taxon>Strepsirrhini</taxon>
        <taxon>Lemuriformes</taxon>
        <taxon>Cheirogaleidae</taxon>
        <taxon>Microcebus</taxon>
    </lineage>
</organism>
<evidence type="ECO:0008006" key="4">
    <source>
        <dbReference type="Google" id="ProtNLM"/>
    </source>
</evidence>
<proteinExistence type="predicted"/>
<dbReference type="EMBL" id="ABDC03001549">
    <property type="status" value="NOT_ANNOTATED_CDS"/>
    <property type="molecule type" value="Genomic_DNA"/>
</dbReference>
<dbReference type="CTD" id="126661"/>
<reference evidence="2" key="3">
    <citation type="submission" date="2025-09" db="UniProtKB">
        <authorList>
            <consortium name="Ensembl"/>
        </authorList>
    </citation>
    <scope>IDENTIFICATION</scope>
</reference>
<sequence>MSRSVSWSEQLDALLNATDGNVARIKQRLYPLGVSMARELPGTWISSRDLPLQLGVQAEQPWALETPTVPERLSWPEAYSPSHLRDEVTILQSQLRSQAQVIEALRQAVQGLLEEREQQKYQISALEASLRLLQGGPEGRALLEQRLEELRRDLQGLRSQVQEQAQVQAQMQTGPLNCSTTSGLHQELQTERQRLWEESEILREELELLRDQLNQHQELLLKQMADGRQTQACSWKMLEQLQSGQESKGHTLEAARTEAQDVQQKHDLLRTSVHILQSKLPLATTFAMSLSSSSSEVSPLDSNSSWELLWKLGRDLQRNTLSNLEPSSFHLHSQSLEQETFFHSPKMLLSDL</sequence>